<sequence>MSWSFQLQSINHSFERIASWYREFMHRTELCFRELHERVTLLEQHQPTQGPTDEQVERVLRKILAERFSLPNAQTAEHSKDMNDNSAFVGDRRFLPYPRSILIDPASLVVEPDAVPSKAYVETFHMLENRLATFPCMGSPTSQEDIKDFKVDMSVHVSKSPDSV</sequence>
<dbReference type="Proteomes" id="UP000799423">
    <property type="component" value="Unassembled WGS sequence"/>
</dbReference>
<keyword evidence="2" id="KW-1185">Reference proteome</keyword>
<protein>
    <submittedName>
        <fullName evidence="1">Uncharacterized protein</fullName>
    </submittedName>
</protein>
<gene>
    <name evidence="1" type="ORF">T440DRAFT_484740</name>
</gene>
<organism evidence="1 2">
    <name type="scientific">Plenodomus tracheiphilus IPT5</name>
    <dbReference type="NCBI Taxonomy" id="1408161"/>
    <lineage>
        <taxon>Eukaryota</taxon>
        <taxon>Fungi</taxon>
        <taxon>Dikarya</taxon>
        <taxon>Ascomycota</taxon>
        <taxon>Pezizomycotina</taxon>
        <taxon>Dothideomycetes</taxon>
        <taxon>Pleosporomycetidae</taxon>
        <taxon>Pleosporales</taxon>
        <taxon>Pleosporineae</taxon>
        <taxon>Leptosphaeriaceae</taxon>
        <taxon>Plenodomus</taxon>
    </lineage>
</organism>
<dbReference type="OrthoDB" id="3735750at2759"/>
<accession>A0A6A7BPN0</accession>
<evidence type="ECO:0000313" key="1">
    <source>
        <dbReference type="EMBL" id="KAF2856595.1"/>
    </source>
</evidence>
<dbReference type="EMBL" id="MU006288">
    <property type="protein sequence ID" value="KAF2856595.1"/>
    <property type="molecule type" value="Genomic_DNA"/>
</dbReference>
<proteinExistence type="predicted"/>
<name>A0A6A7BPN0_9PLEO</name>
<reference evidence="1" key="1">
    <citation type="submission" date="2020-01" db="EMBL/GenBank/DDBJ databases">
        <authorList>
            <consortium name="DOE Joint Genome Institute"/>
            <person name="Haridas S."/>
            <person name="Albert R."/>
            <person name="Binder M."/>
            <person name="Bloem J."/>
            <person name="Labutti K."/>
            <person name="Salamov A."/>
            <person name="Andreopoulos B."/>
            <person name="Baker S.E."/>
            <person name="Barry K."/>
            <person name="Bills G."/>
            <person name="Bluhm B.H."/>
            <person name="Cannon C."/>
            <person name="Castanera R."/>
            <person name="Culley D.E."/>
            <person name="Daum C."/>
            <person name="Ezra D."/>
            <person name="Gonzalez J.B."/>
            <person name="Henrissat B."/>
            <person name="Kuo A."/>
            <person name="Liang C."/>
            <person name="Lipzen A."/>
            <person name="Lutzoni F."/>
            <person name="Magnuson J."/>
            <person name="Mondo S."/>
            <person name="Nolan M."/>
            <person name="Ohm R."/>
            <person name="Pangilinan J."/>
            <person name="Park H.-J."/>
            <person name="Ramirez L."/>
            <person name="Alfaro M."/>
            <person name="Sun H."/>
            <person name="Tritt A."/>
            <person name="Yoshinaga Y."/>
            <person name="Zwiers L.-H."/>
            <person name="Turgeon B.G."/>
            <person name="Goodwin S.B."/>
            <person name="Spatafora J.W."/>
            <person name="Crous P.W."/>
            <person name="Grigoriev I.V."/>
        </authorList>
    </citation>
    <scope>NUCLEOTIDE SEQUENCE</scope>
    <source>
        <strain evidence="1">IPT5</strain>
    </source>
</reference>
<dbReference type="AlphaFoldDB" id="A0A6A7BPN0"/>
<evidence type="ECO:0000313" key="2">
    <source>
        <dbReference type="Proteomes" id="UP000799423"/>
    </source>
</evidence>